<dbReference type="CDD" id="cd07719">
    <property type="entry name" value="arylsulfatase_AtsA-like_MBL-fold"/>
    <property type="match status" value="1"/>
</dbReference>
<comment type="caution">
    <text evidence="5">The sequence shown here is derived from an EMBL/GenBank/DDBJ whole genome shotgun (WGS) entry which is preliminary data.</text>
</comment>
<dbReference type="SUPFAM" id="SSF56281">
    <property type="entry name" value="Metallo-hydrolase/oxidoreductase"/>
    <property type="match status" value="1"/>
</dbReference>
<dbReference type="Gene3D" id="3.60.15.10">
    <property type="entry name" value="Ribonuclease Z/Hydroxyacylglutathione hydrolase-like"/>
    <property type="match status" value="1"/>
</dbReference>
<dbReference type="EMBL" id="JAHKNI010000004">
    <property type="protein sequence ID" value="MBU3062907.1"/>
    <property type="molecule type" value="Genomic_DNA"/>
</dbReference>
<evidence type="ECO:0000256" key="3">
    <source>
        <dbReference type="ARBA" id="ARBA00022801"/>
    </source>
</evidence>
<proteinExistence type="predicted"/>
<protein>
    <submittedName>
        <fullName evidence="5">MBL fold metallo-hydrolase</fullName>
    </submittedName>
</protein>
<organism evidence="5 6">
    <name type="scientific">Nocardia albiluteola</name>
    <dbReference type="NCBI Taxonomy" id="2842303"/>
    <lineage>
        <taxon>Bacteria</taxon>
        <taxon>Bacillati</taxon>
        <taxon>Actinomycetota</taxon>
        <taxon>Actinomycetes</taxon>
        <taxon>Mycobacteriales</taxon>
        <taxon>Nocardiaceae</taxon>
        <taxon>Nocardia</taxon>
    </lineage>
</organism>
<dbReference type="Proteomes" id="UP000733379">
    <property type="component" value="Unassembled WGS sequence"/>
</dbReference>
<dbReference type="Pfam" id="PF00753">
    <property type="entry name" value="Lactamase_B"/>
    <property type="match status" value="1"/>
</dbReference>
<evidence type="ECO:0000313" key="5">
    <source>
        <dbReference type="EMBL" id="MBU3062907.1"/>
    </source>
</evidence>
<dbReference type="PROSITE" id="PS51318">
    <property type="entry name" value="TAT"/>
    <property type="match status" value="1"/>
</dbReference>
<dbReference type="InterPro" id="IPR001279">
    <property type="entry name" value="Metallo-B-lactamas"/>
</dbReference>
<keyword evidence="2" id="KW-0255">Endonuclease</keyword>
<name>A0ABS6AXY4_9NOCA</name>
<reference evidence="5 6" key="1">
    <citation type="submission" date="2021-06" db="EMBL/GenBank/DDBJ databases">
        <title>Actinomycetes sequencing.</title>
        <authorList>
            <person name="Shan Q."/>
        </authorList>
    </citation>
    <scope>NUCLEOTIDE SEQUENCE [LARGE SCALE GENOMIC DNA]</scope>
    <source>
        <strain evidence="5 6">NEAU-G5</strain>
    </source>
</reference>
<accession>A0ABS6AXY4</accession>
<gene>
    <name evidence="5" type="ORF">KO481_15410</name>
</gene>
<dbReference type="InterPro" id="IPR044094">
    <property type="entry name" value="AtsA-like_MBL-fold"/>
</dbReference>
<evidence type="ECO:0000256" key="1">
    <source>
        <dbReference type="ARBA" id="ARBA00022722"/>
    </source>
</evidence>
<evidence type="ECO:0000256" key="2">
    <source>
        <dbReference type="ARBA" id="ARBA00022759"/>
    </source>
</evidence>
<feature type="domain" description="Metallo-beta-lactamase" evidence="4">
    <location>
        <begin position="75"/>
        <end position="297"/>
    </location>
</feature>
<evidence type="ECO:0000313" key="6">
    <source>
        <dbReference type="Proteomes" id="UP000733379"/>
    </source>
</evidence>
<dbReference type="PANTHER" id="PTHR46018">
    <property type="entry name" value="ZINC PHOSPHODIESTERASE ELAC PROTEIN 1"/>
    <property type="match status" value="1"/>
</dbReference>
<sequence>MCDFIAHAAREARLASGPNRRRFLGTLAGAAAGSAVTLGTAAACATPRHDTEPPARTRIVPLGTAGGPTWLDPARAGVSTAIVHADRVYLVDLGLGAYNRLVNSGIAPGLANGDLLGDVRGIFFTHLHSDHVADWPALYVTGASNAIGRTAPPIQVWGPGIRPTLPRVFPPGRPQPPVFEPDDPGPGTIGMTGHLRQAFATDLNDRSRDSAFASPDSLFQVHDIDLTDIWTPDPEGKPPRLSAPIHIWQDDDVTITATLVDHHPTAPAFAYRFDTPDGSIVISGDTTVSANLIDLAHDTDYLVHEVIDAQFAEHIVAHLPPDKAAPLREHLLAAHTTIEQVGAQVAQAARARNLVLTHLVPANNPIARWNSAQRGYSGRLVVGSDLQALNVGPT</sequence>
<evidence type="ECO:0000259" key="4">
    <source>
        <dbReference type="Pfam" id="PF00753"/>
    </source>
</evidence>
<keyword evidence="6" id="KW-1185">Reference proteome</keyword>
<dbReference type="PANTHER" id="PTHR46018:SF2">
    <property type="entry name" value="ZINC PHOSPHODIESTERASE ELAC PROTEIN 1"/>
    <property type="match status" value="1"/>
</dbReference>
<keyword evidence="3" id="KW-0378">Hydrolase</keyword>
<dbReference type="InterPro" id="IPR006311">
    <property type="entry name" value="TAT_signal"/>
</dbReference>
<keyword evidence="1" id="KW-0540">Nuclease</keyword>
<dbReference type="InterPro" id="IPR036866">
    <property type="entry name" value="RibonucZ/Hydroxyglut_hydro"/>
</dbReference>